<proteinExistence type="predicted"/>
<gene>
    <name evidence="1" type="ORF">FALBO_9863</name>
</gene>
<evidence type="ECO:0000313" key="2">
    <source>
        <dbReference type="Proteomes" id="UP000554235"/>
    </source>
</evidence>
<sequence length="492" mass="56322">MQKDDQCQNRIGLGILAVELKELICHALWEPNPNGAPTSDGQKALLSLCATSRVFRQVAQPLACHSITHKRINLVRLVHTLRWRPDLAASVKQFHQPIAGVYDVSSEELEFLRSVVDQLQLCSPSQGISRFGRKPQQVVSLEDVCVELIIALSPNLQTLKLYSLEKGMNQQNQYPILYAQFRRASEPNDKGELPCLHHLELGRTRTDDMPFTRPSNDTALMFKATPNLRQLFLRGITNLHDSTFGQEEFGSLHPTLIYLQSMELQECALETRRWGEIFLGQLIDMAPNLEHFRYASEHYRYPDPVAKHLSVPHMLRAIRTQHVTINLKSMDICLSAFARCKWPNKGNLIQVADLERFSKLESLKLDENAICRYYDSPLNADMSVPTTTCLTEILPRQLKTFAIRVFKGSESHIWGDLAHLASNSFLFPRLEFVGVQAIFKSENENHWMKFEKKVLEQGLLLKDQFTTSRIRVEVEVFKHKLPEWENGVLGIV</sequence>
<protein>
    <submittedName>
        <fullName evidence="1">Uncharacterized protein</fullName>
    </submittedName>
</protein>
<organism evidence="1 2">
    <name type="scientific">Fusarium albosuccineum</name>
    <dbReference type="NCBI Taxonomy" id="1237068"/>
    <lineage>
        <taxon>Eukaryota</taxon>
        <taxon>Fungi</taxon>
        <taxon>Dikarya</taxon>
        <taxon>Ascomycota</taxon>
        <taxon>Pezizomycotina</taxon>
        <taxon>Sordariomycetes</taxon>
        <taxon>Hypocreomycetidae</taxon>
        <taxon>Hypocreales</taxon>
        <taxon>Nectriaceae</taxon>
        <taxon>Fusarium</taxon>
        <taxon>Fusarium decemcellulare species complex</taxon>
    </lineage>
</organism>
<name>A0A8H4L710_9HYPO</name>
<dbReference type="AlphaFoldDB" id="A0A8H4L710"/>
<reference evidence="1 2" key="1">
    <citation type="submission" date="2020-01" db="EMBL/GenBank/DDBJ databases">
        <title>Identification and distribution of gene clusters putatively required for synthesis of sphingolipid metabolism inhibitors in phylogenetically diverse species of the filamentous fungus Fusarium.</title>
        <authorList>
            <person name="Kim H.-S."/>
            <person name="Busman M."/>
            <person name="Brown D.W."/>
            <person name="Divon H."/>
            <person name="Uhlig S."/>
            <person name="Proctor R.H."/>
        </authorList>
    </citation>
    <scope>NUCLEOTIDE SEQUENCE [LARGE SCALE GENOMIC DNA]</scope>
    <source>
        <strain evidence="1 2">NRRL 20459</strain>
    </source>
</reference>
<evidence type="ECO:0000313" key="1">
    <source>
        <dbReference type="EMBL" id="KAF4463316.1"/>
    </source>
</evidence>
<comment type="caution">
    <text evidence="1">The sequence shown here is derived from an EMBL/GenBank/DDBJ whole genome shotgun (WGS) entry which is preliminary data.</text>
</comment>
<dbReference type="EMBL" id="JAADYS010001385">
    <property type="protein sequence ID" value="KAF4463316.1"/>
    <property type="molecule type" value="Genomic_DNA"/>
</dbReference>
<keyword evidence="2" id="KW-1185">Reference proteome</keyword>
<dbReference type="SUPFAM" id="SSF52047">
    <property type="entry name" value="RNI-like"/>
    <property type="match status" value="1"/>
</dbReference>
<dbReference type="Proteomes" id="UP000554235">
    <property type="component" value="Unassembled WGS sequence"/>
</dbReference>
<accession>A0A8H4L710</accession>
<dbReference type="OrthoDB" id="2520703at2759"/>